<dbReference type="EMBL" id="JBHUNF010000002">
    <property type="protein sequence ID" value="MFD2674527.1"/>
    <property type="molecule type" value="Genomic_DNA"/>
</dbReference>
<dbReference type="SUPFAM" id="SSF53335">
    <property type="entry name" value="S-adenosyl-L-methionine-dependent methyltransferases"/>
    <property type="match status" value="1"/>
</dbReference>
<keyword evidence="4" id="KW-1185">Reference proteome</keyword>
<evidence type="ECO:0000313" key="4">
    <source>
        <dbReference type="Proteomes" id="UP001597453"/>
    </source>
</evidence>
<accession>A0ABW5RHZ8</accession>
<dbReference type="Proteomes" id="UP001597453">
    <property type="component" value="Unassembled WGS sequence"/>
</dbReference>
<gene>
    <name evidence="3" type="ORF">ACFSUQ_04340</name>
</gene>
<dbReference type="InterPro" id="IPR029063">
    <property type="entry name" value="SAM-dependent_MTases_sf"/>
</dbReference>
<evidence type="ECO:0000313" key="3">
    <source>
        <dbReference type="EMBL" id="MFD2674527.1"/>
    </source>
</evidence>
<feature type="region of interest" description="Disordered" evidence="2">
    <location>
        <begin position="268"/>
        <end position="287"/>
    </location>
</feature>
<dbReference type="RefSeq" id="WP_066056437.1">
    <property type="nucleotide sequence ID" value="NZ_JBHUNF010000002.1"/>
</dbReference>
<protein>
    <submittedName>
        <fullName evidence="3">Spermidine synthase</fullName>
    </submittedName>
</protein>
<dbReference type="NCBIfam" id="NF037959">
    <property type="entry name" value="MFS_SpdSyn"/>
    <property type="match status" value="1"/>
</dbReference>
<proteinExistence type="predicted"/>
<name>A0ABW5RHZ8_9MICO</name>
<evidence type="ECO:0000256" key="1">
    <source>
        <dbReference type="ARBA" id="ARBA00023115"/>
    </source>
</evidence>
<keyword evidence="1" id="KW-0620">Polyamine biosynthesis</keyword>
<comment type="caution">
    <text evidence="3">The sequence shown here is derived from an EMBL/GenBank/DDBJ whole genome shotgun (WGS) entry which is preliminary data.</text>
</comment>
<dbReference type="PANTHER" id="PTHR43317:SF1">
    <property type="entry name" value="THERMOSPERMINE SYNTHASE ACAULIS5"/>
    <property type="match status" value="1"/>
</dbReference>
<reference evidence="4" key="1">
    <citation type="journal article" date="2019" name="Int. J. Syst. Evol. Microbiol.">
        <title>The Global Catalogue of Microorganisms (GCM) 10K type strain sequencing project: providing services to taxonomists for standard genome sequencing and annotation.</title>
        <authorList>
            <consortium name="The Broad Institute Genomics Platform"/>
            <consortium name="The Broad Institute Genome Sequencing Center for Infectious Disease"/>
            <person name="Wu L."/>
            <person name="Ma J."/>
        </authorList>
    </citation>
    <scope>NUCLEOTIDE SEQUENCE [LARGE SCALE GENOMIC DNA]</scope>
    <source>
        <strain evidence="4">TISTR 1511</strain>
    </source>
</reference>
<dbReference type="PANTHER" id="PTHR43317">
    <property type="entry name" value="THERMOSPERMINE SYNTHASE ACAULIS5"/>
    <property type="match status" value="1"/>
</dbReference>
<evidence type="ECO:0000256" key="2">
    <source>
        <dbReference type="SAM" id="MobiDB-lite"/>
    </source>
</evidence>
<sequence length="287" mass="31018">MTASTAPSDLTRTFASGTQAQIELHGRSMHLVVDGTPQSHLNLDDPSELRFGYIRHMGHVLDQAFDARKPITVLHLGAGALTLPRYVEHTRPGSRQQVLELERELVELVRSVAPLPAHASIRIRYGDAREQLDRLPGGLVGKADAVVVDLFDGPQTPAHVTSLEFFESVARYVAPDGIVLANVADGHDLGFARSEIATMREVFGSVLLVSDPAVFKGRRFGNIVAVASREPLELAGLARLAASGFPPAVVQHDRQAVEWLRGARPITDAAAKPSPKPGRGTFSVKRD</sequence>
<organism evidence="3 4">
    <name type="scientific">Gulosibacter bifidus</name>
    <dbReference type="NCBI Taxonomy" id="272239"/>
    <lineage>
        <taxon>Bacteria</taxon>
        <taxon>Bacillati</taxon>
        <taxon>Actinomycetota</taxon>
        <taxon>Actinomycetes</taxon>
        <taxon>Micrococcales</taxon>
        <taxon>Microbacteriaceae</taxon>
        <taxon>Gulosibacter</taxon>
    </lineage>
</organism>
<dbReference type="Gene3D" id="3.40.50.150">
    <property type="entry name" value="Vaccinia Virus protein VP39"/>
    <property type="match status" value="1"/>
</dbReference>